<dbReference type="AlphaFoldDB" id="A0A645H071"/>
<dbReference type="InterPro" id="IPR036704">
    <property type="entry name" value="RraA/RraA-like_sf"/>
</dbReference>
<reference evidence="1" key="1">
    <citation type="submission" date="2019-08" db="EMBL/GenBank/DDBJ databases">
        <authorList>
            <person name="Kucharzyk K."/>
            <person name="Murdoch R.W."/>
            <person name="Higgins S."/>
            <person name="Loffler F."/>
        </authorList>
    </citation>
    <scope>NUCLEOTIDE SEQUENCE</scope>
</reference>
<accession>A0A645H071</accession>
<dbReference type="Gene3D" id="3.50.30.40">
    <property type="entry name" value="Ribonuclease E inhibitor RraA/RraA-like"/>
    <property type="match status" value="1"/>
</dbReference>
<evidence type="ECO:0000313" key="1">
    <source>
        <dbReference type="EMBL" id="MPN29704.1"/>
    </source>
</evidence>
<dbReference type="SUPFAM" id="SSF89562">
    <property type="entry name" value="RraA-like"/>
    <property type="match status" value="1"/>
</dbReference>
<proteinExistence type="predicted"/>
<organism evidence="1">
    <name type="scientific">bioreactor metagenome</name>
    <dbReference type="NCBI Taxonomy" id="1076179"/>
    <lineage>
        <taxon>unclassified sequences</taxon>
        <taxon>metagenomes</taxon>
        <taxon>ecological metagenomes</taxon>
    </lineage>
</organism>
<evidence type="ECO:0008006" key="2">
    <source>
        <dbReference type="Google" id="ProtNLM"/>
    </source>
</evidence>
<gene>
    <name evidence="1" type="ORF">SDC9_177157</name>
</gene>
<name>A0A645H071_9ZZZZ</name>
<protein>
    <recommendedName>
        <fullName evidence="2">4-hydroxy-2-oxoglutarate aldolase</fullName>
    </recommendedName>
</protein>
<comment type="caution">
    <text evidence="1">The sequence shown here is derived from an EMBL/GenBank/DDBJ whole genome shotgun (WGS) entry which is preliminary data.</text>
</comment>
<sequence>MHDIQVIPGDLIIADDSGVCVVPADKVQFVLDEVRQICADEEVMRELIRKKAPISEIKPLFRKRYK</sequence>
<dbReference type="EMBL" id="VSSQ01080518">
    <property type="protein sequence ID" value="MPN29704.1"/>
    <property type="molecule type" value="Genomic_DNA"/>
</dbReference>